<dbReference type="PANTHER" id="PTHR39164:SF1">
    <property type="entry name" value="PROTEIN CCDC"/>
    <property type="match status" value="1"/>
</dbReference>
<feature type="transmembrane region" description="Helical" evidence="1">
    <location>
        <begin position="102"/>
        <end position="120"/>
    </location>
</feature>
<sequence>MFSILDHPLVAGFITVMAVLMATSMIIVRLRASKKPASVKKIILPPLFMSTGALMFFVPYFQIEWILVVEAVIVGLLFSILLIYTSNFEVKENEIYLKPSKALGFILIGLLLVRIVWKSIIGEDISVGETSAMFYLLAFAMLVTWRIAMLMKFLKLKERLN</sequence>
<accession>A0ABN0ZXA4</accession>
<dbReference type="InterPro" id="IPR031306">
    <property type="entry name" value="CcdC"/>
</dbReference>
<keyword evidence="1" id="KW-0812">Transmembrane</keyword>
<proteinExistence type="predicted"/>
<dbReference type="PIRSF" id="PIRSF021441">
    <property type="entry name" value="DUF1453"/>
    <property type="match status" value="1"/>
</dbReference>
<comment type="caution">
    <text evidence="2">The sequence shown here is derived from an EMBL/GenBank/DDBJ whole genome shotgun (WGS) entry which is preliminary data.</text>
</comment>
<feature type="transmembrane region" description="Helical" evidence="1">
    <location>
        <begin position="42"/>
        <end position="61"/>
    </location>
</feature>
<feature type="transmembrane region" description="Helical" evidence="1">
    <location>
        <begin position="67"/>
        <end position="90"/>
    </location>
</feature>
<name>A0ABN0ZXA4_9BACI</name>
<keyword evidence="1" id="KW-1133">Transmembrane helix</keyword>
<evidence type="ECO:0000313" key="3">
    <source>
        <dbReference type="Proteomes" id="UP001500740"/>
    </source>
</evidence>
<keyword evidence="3" id="KW-1185">Reference proteome</keyword>
<dbReference type="RefSeq" id="WP_343783113.1">
    <property type="nucleotide sequence ID" value="NZ_BAAACZ010000011.1"/>
</dbReference>
<dbReference type="PANTHER" id="PTHR39164">
    <property type="entry name" value="PROTEIN CCDC"/>
    <property type="match status" value="1"/>
</dbReference>
<feature type="transmembrane region" description="Helical" evidence="1">
    <location>
        <begin position="132"/>
        <end position="154"/>
    </location>
</feature>
<evidence type="ECO:0000256" key="1">
    <source>
        <dbReference type="SAM" id="Phobius"/>
    </source>
</evidence>
<dbReference type="InterPro" id="IPR058247">
    <property type="entry name" value="DUF1453"/>
</dbReference>
<reference evidence="2 3" key="1">
    <citation type="journal article" date="2019" name="Int. J. Syst. Evol. Microbiol.">
        <title>The Global Catalogue of Microorganisms (GCM) 10K type strain sequencing project: providing services to taxonomists for standard genome sequencing and annotation.</title>
        <authorList>
            <consortium name="The Broad Institute Genomics Platform"/>
            <consortium name="The Broad Institute Genome Sequencing Center for Infectious Disease"/>
            <person name="Wu L."/>
            <person name="Ma J."/>
        </authorList>
    </citation>
    <scope>NUCLEOTIDE SEQUENCE [LARGE SCALE GENOMIC DNA]</scope>
    <source>
        <strain evidence="2 3">JCM 14193</strain>
    </source>
</reference>
<dbReference type="EMBL" id="BAAACZ010000011">
    <property type="protein sequence ID" value="GAA0462016.1"/>
    <property type="molecule type" value="Genomic_DNA"/>
</dbReference>
<protein>
    <submittedName>
        <fullName evidence="2">Cytochrome c biogenesis protein CcdC</fullName>
    </submittedName>
</protein>
<dbReference type="Pfam" id="PF07301">
    <property type="entry name" value="DUF1453"/>
    <property type="match status" value="1"/>
</dbReference>
<dbReference type="Proteomes" id="UP001500740">
    <property type="component" value="Unassembled WGS sequence"/>
</dbReference>
<gene>
    <name evidence="2" type="ORF">GCM10008935_16890</name>
</gene>
<feature type="transmembrane region" description="Helical" evidence="1">
    <location>
        <begin position="12"/>
        <end position="30"/>
    </location>
</feature>
<keyword evidence="1" id="KW-0472">Membrane</keyword>
<organism evidence="2 3">
    <name type="scientific">Alkalibacillus silvisoli</name>
    <dbReference type="NCBI Taxonomy" id="392823"/>
    <lineage>
        <taxon>Bacteria</taxon>
        <taxon>Bacillati</taxon>
        <taxon>Bacillota</taxon>
        <taxon>Bacilli</taxon>
        <taxon>Bacillales</taxon>
        <taxon>Bacillaceae</taxon>
        <taxon>Alkalibacillus</taxon>
    </lineage>
</organism>
<evidence type="ECO:0000313" key="2">
    <source>
        <dbReference type="EMBL" id="GAA0462016.1"/>
    </source>
</evidence>